<reference evidence="3" key="1">
    <citation type="submission" date="2023-08" db="EMBL/GenBank/DDBJ databases">
        <title>Reference Genome Resource for the Citrus Pathogen Phytophthora citrophthora.</title>
        <authorList>
            <person name="Moller H."/>
            <person name="Coetzee B."/>
            <person name="Rose L.J."/>
            <person name="Van Niekerk J.M."/>
        </authorList>
    </citation>
    <scope>NUCLEOTIDE SEQUENCE</scope>
    <source>
        <strain evidence="3">STE-U-9442</strain>
    </source>
</reference>
<dbReference type="InterPro" id="IPR057242">
    <property type="entry name" value="PCFS4-like"/>
</dbReference>
<gene>
    <name evidence="3" type="ORF">P3T76_008108</name>
</gene>
<dbReference type="AlphaFoldDB" id="A0AAD9LM96"/>
<feature type="compositionally biased region" description="Low complexity" evidence="1">
    <location>
        <begin position="513"/>
        <end position="527"/>
    </location>
</feature>
<dbReference type="SUPFAM" id="SSF48464">
    <property type="entry name" value="ENTH/VHS domain"/>
    <property type="match status" value="1"/>
</dbReference>
<name>A0AAD9LM96_9STRA</name>
<proteinExistence type="predicted"/>
<dbReference type="Pfam" id="PF23228">
    <property type="entry name" value="zf_PCFS4"/>
    <property type="match status" value="1"/>
</dbReference>
<evidence type="ECO:0000313" key="4">
    <source>
        <dbReference type="Proteomes" id="UP001259832"/>
    </source>
</evidence>
<feature type="compositionally biased region" description="Basic and acidic residues" evidence="1">
    <location>
        <begin position="630"/>
        <end position="639"/>
    </location>
</feature>
<dbReference type="GO" id="GO:0003729">
    <property type="term" value="F:mRNA binding"/>
    <property type="evidence" value="ECO:0007669"/>
    <property type="project" value="InterPro"/>
</dbReference>
<evidence type="ECO:0000313" key="3">
    <source>
        <dbReference type="EMBL" id="KAK1940657.1"/>
    </source>
</evidence>
<dbReference type="InterPro" id="IPR047415">
    <property type="entry name" value="Pcf11_CID"/>
</dbReference>
<dbReference type="Proteomes" id="UP001259832">
    <property type="component" value="Unassembled WGS sequence"/>
</dbReference>
<dbReference type="GO" id="GO:0005849">
    <property type="term" value="C:mRNA cleavage factor complex"/>
    <property type="evidence" value="ECO:0007669"/>
    <property type="project" value="TreeGrafter"/>
</dbReference>
<feature type="compositionally biased region" description="Acidic residues" evidence="1">
    <location>
        <begin position="752"/>
        <end position="762"/>
    </location>
</feature>
<feature type="region of interest" description="Disordered" evidence="1">
    <location>
        <begin position="613"/>
        <end position="643"/>
    </location>
</feature>
<organism evidence="3 4">
    <name type="scientific">Phytophthora citrophthora</name>
    <dbReference type="NCBI Taxonomy" id="4793"/>
    <lineage>
        <taxon>Eukaryota</taxon>
        <taxon>Sar</taxon>
        <taxon>Stramenopiles</taxon>
        <taxon>Oomycota</taxon>
        <taxon>Peronosporomycetes</taxon>
        <taxon>Peronosporales</taxon>
        <taxon>Peronosporaceae</taxon>
        <taxon>Phytophthora</taxon>
    </lineage>
</organism>
<dbReference type="PANTHER" id="PTHR15921:SF3">
    <property type="entry name" value="PRE-MRNA CLEAVAGE COMPLEX 2 PROTEIN PCF11"/>
    <property type="match status" value="1"/>
</dbReference>
<dbReference type="PANTHER" id="PTHR15921">
    <property type="entry name" value="PRE-MRNA CLEAVAGE COMPLEX II"/>
    <property type="match status" value="1"/>
</dbReference>
<comment type="caution">
    <text evidence="3">The sequence shown here is derived from an EMBL/GenBank/DDBJ whole genome shotgun (WGS) entry which is preliminary data.</text>
</comment>
<dbReference type="GO" id="GO:0005737">
    <property type="term" value="C:cytoplasm"/>
    <property type="evidence" value="ECO:0007669"/>
    <property type="project" value="TreeGrafter"/>
</dbReference>
<feature type="region of interest" description="Disordered" evidence="1">
    <location>
        <begin position="495"/>
        <end position="532"/>
    </location>
</feature>
<sequence length="770" mass="84551">MTPNTPAITAVEAMGPLGPINWSFPSLRSSVRTAGGRRIVERAVAERRVTCLEPTSTICGEVPSALICVNLHAITFLRPHIIPGTDKKPACRDQARSKSSRPLLLLLLMAMAQLASTTSNGSSSSSSGPASSSSAKADIQTLLGQFDSQINTMMDYPAKDTINALTMLAERTQFAPEIVSFLETKIHRVAPNCKLPIFYLTDSILKNVRGPYLSLFSAKIVPLYCNCVRQVSGKDLKRFIHVLNTWETTRLFNKDAITQMRSAANRAMQQADPSVQSTPASFSQDKSSQPSRPSSATSSAKLAQQQQDMELRSLLTKLQNDMGIHPTEHMSLEEVRTNNPDYYNQLLEFHAASKVEKAGSVRSSGPTSAPPQEARQPPPQKQQKQIPAARDPRRPSPPNDPRAGRARALAAPQQVVPPTKVSRSEPPRASSVVSKNNADEGSAAKSSNVAHLMQLLKRKQRAPSPPQQPVQEITNDPPRAPDAAAVMSILQKLKGLNGGASSGPPASQPPPQQVQQPQLGDQQQAPPRSDNASRMWFSDKMVAHKDRVESNVQKLYAALPLVCRESGLRFREQAKLDAHLDFLFQYNRARKERGKGGVSRSWYPDEDQWVADFSGDTVPRESTSSSFFDRTQKENEKNAGEQASWENARVPVDETITHCRICGENFSKSWDEEEEDWMYTNAVAGTIHNTGPNGNEQQDTIFHKYCYDTVMANSKHVTPAHLIPSERDVALKGAVNSDDSMSGSGGVKRTLEEDDSDSDGDDDVKRVKTD</sequence>
<dbReference type="Pfam" id="PF04818">
    <property type="entry name" value="CID"/>
    <property type="match status" value="1"/>
</dbReference>
<dbReference type="EMBL" id="JASMQC010000014">
    <property type="protein sequence ID" value="KAK1940657.1"/>
    <property type="molecule type" value="Genomic_DNA"/>
</dbReference>
<dbReference type="GO" id="GO:0006369">
    <property type="term" value="P:termination of RNA polymerase II transcription"/>
    <property type="evidence" value="ECO:0007669"/>
    <property type="project" value="InterPro"/>
</dbReference>
<dbReference type="SMART" id="SM00582">
    <property type="entry name" value="RPR"/>
    <property type="match status" value="1"/>
</dbReference>
<dbReference type="Gene3D" id="1.25.40.90">
    <property type="match status" value="1"/>
</dbReference>
<dbReference type="GO" id="GO:0031124">
    <property type="term" value="P:mRNA 3'-end processing"/>
    <property type="evidence" value="ECO:0007669"/>
    <property type="project" value="InterPro"/>
</dbReference>
<feature type="compositionally biased region" description="Polar residues" evidence="1">
    <location>
        <begin position="620"/>
        <end position="629"/>
    </location>
</feature>
<feature type="region of interest" description="Disordered" evidence="1">
    <location>
        <begin position="263"/>
        <end position="307"/>
    </location>
</feature>
<dbReference type="InterPro" id="IPR045154">
    <property type="entry name" value="PCF11-like"/>
</dbReference>
<dbReference type="InterPro" id="IPR006569">
    <property type="entry name" value="CID_dom"/>
</dbReference>
<feature type="compositionally biased region" description="Low complexity" evidence="1">
    <location>
        <begin position="283"/>
        <end position="301"/>
    </location>
</feature>
<feature type="compositionally biased region" description="Polar residues" evidence="1">
    <location>
        <begin position="263"/>
        <end position="282"/>
    </location>
</feature>
<dbReference type="PROSITE" id="PS51391">
    <property type="entry name" value="CID"/>
    <property type="match status" value="1"/>
</dbReference>
<accession>A0AAD9LM96</accession>
<dbReference type="InterPro" id="IPR008942">
    <property type="entry name" value="ENTH_VHS"/>
</dbReference>
<feature type="compositionally biased region" description="Low complexity" evidence="1">
    <location>
        <begin position="370"/>
        <end position="389"/>
    </location>
</feature>
<evidence type="ECO:0000256" key="1">
    <source>
        <dbReference type="SAM" id="MobiDB-lite"/>
    </source>
</evidence>
<evidence type="ECO:0000259" key="2">
    <source>
        <dbReference type="PROSITE" id="PS51391"/>
    </source>
</evidence>
<feature type="region of interest" description="Disordered" evidence="1">
    <location>
        <begin position="355"/>
        <end position="482"/>
    </location>
</feature>
<dbReference type="GO" id="GO:0000993">
    <property type="term" value="F:RNA polymerase II complex binding"/>
    <property type="evidence" value="ECO:0007669"/>
    <property type="project" value="InterPro"/>
</dbReference>
<feature type="domain" description="CID" evidence="2">
    <location>
        <begin position="131"/>
        <end position="268"/>
    </location>
</feature>
<feature type="region of interest" description="Disordered" evidence="1">
    <location>
        <begin position="733"/>
        <end position="770"/>
    </location>
</feature>
<keyword evidence="4" id="KW-1185">Reference proteome</keyword>
<dbReference type="CDD" id="cd16982">
    <property type="entry name" value="CID_Pcf11"/>
    <property type="match status" value="1"/>
</dbReference>
<protein>
    <submittedName>
        <fullName evidence="3">Polyadenylation and cleavage factor 4</fullName>
    </submittedName>
</protein>